<evidence type="ECO:0000313" key="2">
    <source>
        <dbReference type="EMBL" id="KUL28006.1"/>
    </source>
</evidence>
<feature type="domain" description="HTH marR-type" evidence="1">
    <location>
        <begin position="29"/>
        <end position="133"/>
    </location>
</feature>
<dbReference type="PANTHER" id="PTHR33164:SF106">
    <property type="entry name" value="TRANSCRIPTIONAL REGULATORY PROTEIN"/>
    <property type="match status" value="1"/>
</dbReference>
<dbReference type="Proteomes" id="UP000053244">
    <property type="component" value="Unassembled WGS sequence"/>
</dbReference>
<sequence length="159" mass="17220">MADTFDAQRDRILAGLHSHGMAFAELGRQFGASTGLHSTDAHALIEVLGAQDRGTPLTQSELSQRIGLTTGATSSLLNRLEAAGHLRRVRDSADRRLVTLHATDGVDGMVDEFFDPLADRMGAVMRDYPPELLAGFERFLTDVCATMTGYIGETSARRS</sequence>
<evidence type="ECO:0000259" key="1">
    <source>
        <dbReference type="SMART" id="SM00347"/>
    </source>
</evidence>
<dbReference type="InterPro" id="IPR036390">
    <property type="entry name" value="WH_DNA-bd_sf"/>
</dbReference>
<organism evidence="2 3">
    <name type="scientific">Actinoplanes awajinensis subsp. mycoplanecinus</name>
    <dbReference type="NCBI Taxonomy" id="135947"/>
    <lineage>
        <taxon>Bacteria</taxon>
        <taxon>Bacillati</taxon>
        <taxon>Actinomycetota</taxon>
        <taxon>Actinomycetes</taxon>
        <taxon>Micromonosporales</taxon>
        <taxon>Micromonosporaceae</taxon>
        <taxon>Actinoplanes</taxon>
    </lineage>
</organism>
<dbReference type="Pfam" id="PF12802">
    <property type="entry name" value="MarR_2"/>
    <property type="match status" value="1"/>
</dbReference>
<keyword evidence="3" id="KW-1185">Reference proteome</keyword>
<reference evidence="2 3" key="1">
    <citation type="submission" date="2015-10" db="EMBL/GenBank/DDBJ databases">
        <authorList>
            <person name="Gilbert D.G."/>
        </authorList>
    </citation>
    <scope>NUCLEOTIDE SEQUENCE [LARGE SCALE GENOMIC DNA]</scope>
    <source>
        <strain evidence="2 3">NRRL B-16712</strain>
    </source>
</reference>
<proteinExistence type="predicted"/>
<dbReference type="GO" id="GO:0003700">
    <property type="term" value="F:DNA-binding transcription factor activity"/>
    <property type="evidence" value="ECO:0007669"/>
    <property type="project" value="InterPro"/>
</dbReference>
<dbReference type="PANTHER" id="PTHR33164">
    <property type="entry name" value="TRANSCRIPTIONAL REGULATOR, MARR FAMILY"/>
    <property type="match status" value="1"/>
</dbReference>
<name>A0A101JJJ5_9ACTN</name>
<dbReference type="SMART" id="SM00347">
    <property type="entry name" value="HTH_MARR"/>
    <property type="match status" value="1"/>
</dbReference>
<dbReference type="SUPFAM" id="SSF46785">
    <property type="entry name" value="Winged helix' DNA-binding domain"/>
    <property type="match status" value="1"/>
</dbReference>
<dbReference type="Gene3D" id="1.10.10.10">
    <property type="entry name" value="Winged helix-like DNA-binding domain superfamily/Winged helix DNA-binding domain"/>
    <property type="match status" value="1"/>
</dbReference>
<dbReference type="InterPro" id="IPR036388">
    <property type="entry name" value="WH-like_DNA-bd_sf"/>
</dbReference>
<gene>
    <name evidence="2" type="ORF">ADL15_32890</name>
</gene>
<evidence type="ECO:0000313" key="3">
    <source>
        <dbReference type="Proteomes" id="UP000053244"/>
    </source>
</evidence>
<dbReference type="InterPro" id="IPR039422">
    <property type="entry name" value="MarR/SlyA-like"/>
</dbReference>
<accession>A0A101JJJ5</accession>
<comment type="caution">
    <text evidence="2">The sequence shown here is derived from an EMBL/GenBank/DDBJ whole genome shotgun (WGS) entry which is preliminary data.</text>
</comment>
<dbReference type="EMBL" id="LLZH01000292">
    <property type="protein sequence ID" value="KUL28006.1"/>
    <property type="molecule type" value="Genomic_DNA"/>
</dbReference>
<protein>
    <submittedName>
        <fullName evidence="2">MarR family transcriptional regulator</fullName>
    </submittedName>
</protein>
<dbReference type="GO" id="GO:0006950">
    <property type="term" value="P:response to stress"/>
    <property type="evidence" value="ECO:0007669"/>
    <property type="project" value="TreeGrafter"/>
</dbReference>
<dbReference type="InterPro" id="IPR000835">
    <property type="entry name" value="HTH_MarR-typ"/>
</dbReference>
<dbReference type="AlphaFoldDB" id="A0A101JJJ5"/>
<dbReference type="RefSeq" id="WP_067699304.1">
    <property type="nucleotide sequence ID" value="NZ_LLZH01000292.1"/>
</dbReference>